<comment type="caution">
    <text evidence="3">The sequence shown here is derived from an EMBL/GenBank/DDBJ whole genome shotgun (WGS) entry which is preliminary data.</text>
</comment>
<proteinExistence type="predicted"/>
<dbReference type="AlphaFoldDB" id="A0A9P8V030"/>
<reference evidence="3" key="1">
    <citation type="journal article" date="2021" name="Nat. Commun.">
        <title>Genetic determinants of endophytism in the Arabidopsis root mycobiome.</title>
        <authorList>
            <person name="Mesny F."/>
            <person name="Miyauchi S."/>
            <person name="Thiergart T."/>
            <person name="Pickel B."/>
            <person name="Atanasova L."/>
            <person name="Karlsson M."/>
            <person name="Huettel B."/>
            <person name="Barry K.W."/>
            <person name="Haridas S."/>
            <person name="Chen C."/>
            <person name="Bauer D."/>
            <person name="Andreopoulos W."/>
            <person name="Pangilinan J."/>
            <person name="LaButti K."/>
            <person name="Riley R."/>
            <person name="Lipzen A."/>
            <person name="Clum A."/>
            <person name="Drula E."/>
            <person name="Henrissat B."/>
            <person name="Kohler A."/>
            <person name="Grigoriev I.V."/>
            <person name="Martin F.M."/>
            <person name="Hacquard S."/>
        </authorList>
    </citation>
    <scope>NUCLEOTIDE SEQUENCE</scope>
    <source>
        <strain evidence="3">MPI-SDFR-AT-0117</strain>
    </source>
</reference>
<keyword evidence="2" id="KW-0472">Membrane</keyword>
<dbReference type="Proteomes" id="UP000770015">
    <property type="component" value="Unassembled WGS sequence"/>
</dbReference>
<evidence type="ECO:0000313" key="4">
    <source>
        <dbReference type="Proteomes" id="UP000770015"/>
    </source>
</evidence>
<keyword evidence="2" id="KW-1133">Transmembrane helix</keyword>
<protein>
    <submittedName>
        <fullName evidence="3">Uncharacterized protein</fullName>
    </submittedName>
</protein>
<accession>A0A9P8V030</accession>
<gene>
    <name evidence="3" type="ORF">F5X68DRAFT_236877</name>
</gene>
<feature type="transmembrane region" description="Helical" evidence="2">
    <location>
        <begin position="6"/>
        <end position="33"/>
    </location>
</feature>
<feature type="region of interest" description="Disordered" evidence="1">
    <location>
        <begin position="55"/>
        <end position="74"/>
    </location>
</feature>
<sequence>MSEGPGNAIALSLCIMSAILVLSWVVWGTYYIVVLWGPGRRQRAEERRAERHRDGIPIFEMEPRGGQTARERQA</sequence>
<evidence type="ECO:0000313" key="3">
    <source>
        <dbReference type="EMBL" id="KAH6667082.1"/>
    </source>
</evidence>
<evidence type="ECO:0000256" key="2">
    <source>
        <dbReference type="SAM" id="Phobius"/>
    </source>
</evidence>
<evidence type="ECO:0000256" key="1">
    <source>
        <dbReference type="SAM" id="MobiDB-lite"/>
    </source>
</evidence>
<name>A0A9P8V030_9PEZI</name>
<keyword evidence="4" id="KW-1185">Reference proteome</keyword>
<organism evidence="3 4">
    <name type="scientific">Plectosphaerella plurivora</name>
    <dbReference type="NCBI Taxonomy" id="936078"/>
    <lineage>
        <taxon>Eukaryota</taxon>
        <taxon>Fungi</taxon>
        <taxon>Dikarya</taxon>
        <taxon>Ascomycota</taxon>
        <taxon>Pezizomycotina</taxon>
        <taxon>Sordariomycetes</taxon>
        <taxon>Hypocreomycetidae</taxon>
        <taxon>Glomerellales</taxon>
        <taxon>Plectosphaerellaceae</taxon>
        <taxon>Plectosphaerella</taxon>
    </lineage>
</organism>
<dbReference type="EMBL" id="JAGSXJ010000035">
    <property type="protein sequence ID" value="KAH6667082.1"/>
    <property type="molecule type" value="Genomic_DNA"/>
</dbReference>
<keyword evidence="2" id="KW-0812">Transmembrane</keyword>